<dbReference type="AlphaFoldDB" id="A0A699YTG0"/>
<dbReference type="Proteomes" id="UP000485058">
    <property type="component" value="Unassembled WGS sequence"/>
</dbReference>
<feature type="compositionally biased region" description="Low complexity" evidence="1">
    <location>
        <begin position="147"/>
        <end position="165"/>
    </location>
</feature>
<comment type="caution">
    <text evidence="2">The sequence shown here is derived from an EMBL/GenBank/DDBJ whole genome shotgun (WGS) entry which is preliminary data.</text>
</comment>
<sequence length="258" mass="26340">MSCSANPTLAAIQRAKSQRADAGDVGSRKSLDYVGVRKSVDLVATARAPAPSSPAAKAVITEAGGHNSEGVKNVFGAVDGHSEKGWWAHTAAGQMNAEDELVKTGQSKAPQAPSLDAALGPKKGLDFSALFAERAVEEPAPSASSQPITQAAATPAPTAALATCTSGAEPVPPEQQASQPGPHHGPAVKLQGGPWQDDEGKAAGWWTKMDAGDLNKVEELVKGGAAAFTPQFVGSSGLTSKLDYSAAHCVSTEPQQQQ</sequence>
<gene>
    <name evidence="2" type="ORF">HaLaN_00955</name>
</gene>
<name>A0A699YTG0_HAELA</name>
<feature type="region of interest" description="Disordered" evidence="1">
    <location>
        <begin position="1"/>
        <end position="28"/>
    </location>
</feature>
<protein>
    <submittedName>
        <fullName evidence="2">Uncharacterized protein</fullName>
    </submittedName>
</protein>
<reference evidence="2 3" key="1">
    <citation type="submission" date="2020-02" db="EMBL/GenBank/DDBJ databases">
        <title>Draft genome sequence of Haematococcus lacustris strain NIES-144.</title>
        <authorList>
            <person name="Morimoto D."/>
            <person name="Nakagawa S."/>
            <person name="Yoshida T."/>
            <person name="Sawayama S."/>
        </authorList>
    </citation>
    <scope>NUCLEOTIDE SEQUENCE [LARGE SCALE GENOMIC DNA]</scope>
    <source>
        <strain evidence="2 3">NIES-144</strain>
    </source>
</reference>
<accession>A0A699YTG0</accession>
<evidence type="ECO:0000313" key="2">
    <source>
        <dbReference type="EMBL" id="GFH06342.1"/>
    </source>
</evidence>
<feature type="compositionally biased region" description="Basic and acidic residues" evidence="1">
    <location>
        <begin position="18"/>
        <end position="28"/>
    </location>
</feature>
<feature type="non-terminal residue" evidence="2">
    <location>
        <position position="1"/>
    </location>
</feature>
<feature type="region of interest" description="Disordered" evidence="1">
    <location>
        <begin position="136"/>
        <end position="200"/>
    </location>
</feature>
<evidence type="ECO:0000256" key="1">
    <source>
        <dbReference type="SAM" id="MobiDB-lite"/>
    </source>
</evidence>
<evidence type="ECO:0000313" key="3">
    <source>
        <dbReference type="Proteomes" id="UP000485058"/>
    </source>
</evidence>
<dbReference type="EMBL" id="BLLF01000034">
    <property type="protein sequence ID" value="GFH06342.1"/>
    <property type="molecule type" value="Genomic_DNA"/>
</dbReference>
<proteinExistence type="predicted"/>
<keyword evidence="3" id="KW-1185">Reference proteome</keyword>
<organism evidence="2 3">
    <name type="scientific">Haematococcus lacustris</name>
    <name type="common">Green alga</name>
    <name type="synonym">Haematococcus pluvialis</name>
    <dbReference type="NCBI Taxonomy" id="44745"/>
    <lineage>
        <taxon>Eukaryota</taxon>
        <taxon>Viridiplantae</taxon>
        <taxon>Chlorophyta</taxon>
        <taxon>core chlorophytes</taxon>
        <taxon>Chlorophyceae</taxon>
        <taxon>CS clade</taxon>
        <taxon>Chlamydomonadales</taxon>
        <taxon>Haematococcaceae</taxon>
        <taxon>Haematococcus</taxon>
    </lineage>
</organism>